<dbReference type="EMBL" id="CAICTM010000690">
    <property type="protein sequence ID" value="CAB9515042.1"/>
    <property type="molecule type" value="Genomic_DNA"/>
</dbReference>
<comment type="caution">
    <text evidence="2">The sequence shown here is derived from an EMBL/GenBank/DDBJ whole genome shotgun (WGS) entry which is preliminary data.</text>
</comment>
<feature type="compositionally biased region" description="Low complexity" evidence="1">
    <location>
        <begin position="400"/>
        <end position="426"/>
    </location>
</feature>
<sequence length="753" mass="81412">MPSSTDSPTTAPTNTPTSAPSTSTDSPTNSPTSMPTVEPTDSPTDRPTSSPTEPTEVFVPEINLEVCDFTVELYGRSTGFLADDVKVGFSSPGLEDSYVTGHLNVTLDRYRFEFLEPCSTDVVSVIIENAGNVEVEIQNMKVSRNGTVLFNNGCFDLGIEDSCASFEFTLGEQCGESLDSFGGIKLDACQVLVSNLTENTKTCQYTLDCTPFIGVIEEGKPLTYENNLPSVYYEGFLDCAERGYDFGYQMENCVPGNAIPFDNLFRTPFHAGVDRGTCQITNLGDFNLVCSDRDMEDGGLPRTATVTTSVDAVVMIQGENGGTLYTDLQAGDTYILGVGDNDAISDIEFCFRCPSVSVTAEDTSTYAPTTSPTFTPTIAITGSPTASGTEAETNVATQVATEATSTAAPTEGQTSSPTESPTSAPTDKPGPPGERYSGTLDCADRGEFDFGFQLEYCVPGKELKIDALDQTPFKKDVDQATCLVSNLGNFDLQCSDRDMNNGGLPRKATFTPHVDTAVLVQGNSGGTIYRDLKSGQTYDLEVGTGEPITTIELCLKCGNTKTTDRSASSFGDPHIKTWGGGHFDFHGGCDLVLLDSPAFANGLGLSVHIRTRIRTWWSYIDSVVLKIGSDRLEVQGGRDNSVRYWTNGKLGPDLKPDGQFLNFTMSGHKIWYHSVSTKTKQFRLTWDAFNSFSLETFGDFVRFNVNAKRPDDFRGARGLMGSYPSGAHMGKEYLEDCIFDVLATNDKGMAASY</sequence>
<evidence type="ECO:0000256" key="1">
    <source>
        <dbReference type="SAM" id="MobiDB-lite"/>
    </source>
</evidence>
<dbReference type="Proteomes" id="UP001153069">
    <property type="component" value="Unassembled WGS sequence"/>
</dbReference>
<name>A0A9N8E5R8_9STRA</name>
<proteinExistence type="predicted"/>
<dbReference type="PANTHER" id="PTHR33683">
    <property type="entry name" value="1, PUTATIVE-RELATED"/>
    <property type="match status" value="1"/>
</dbReference>
<feature type="region of interest" description="Disordered" evidence="1">
    <location>
        <begin position="1"/>
        <end position="57"/>
    </location>
</feature>
<accession>A0A9N8E5R8</accession>
<reference evidence="2" key="1">
    <citation type="submission" date="2020-06" db="EMBL/GenBank/DDBJ databases">
        <authorList>
            <consortium name="Plant Systems Biology data submission"/>
        </authorList>
    </citation>
    <scope>NUCLEOTIDE SEQUENCE</scope>
    <source>
        <strain evidence="2">D6</strain>
    </source>
</reference>
<protein>
    <recommendedName>
        <fullName evidence="4">VWFD domain-containing protein</fullName>
    </recommendedName>
</protein>
<evidence type="ECO:0008006" key="4">
    <source>
        <dbReference type="Google" id="ProtNLM"/>
    </source>
</evidence>
<feature type="region of interest" description="Disordered" evidence="1">
    <location>
        <begin position="362"/>
        <end position="439"/>
    </location>
</feature>
<evidence type="ECO:0000313" key="2">
    <source>
        <dbReference type="EMBL" id="CAB9515042.1"/>
    </source>
</evidence>
<dbReference type="PANTHER" id="PTHR33683:SF46">
    <property type="entry name" value="SUSHI DOMAIN-CONTAINING PROTEIN"/>
    <property type="match status" value="1"/>
</dbReference>
<feature type="compositionally biased region" description="Polar residues" evidence="1">
    <location>
        <begin position="39"/>
        <end position="53"/>
    </location>
</feature>
<feature type="compositionally biased region" description="Low complexity" evidence="1">
    <location>
        <begin position="1"/>
        <end position="36"/>
    </location>
</feature>
<gene>
    <name evidence="2" type="ORF">SEMRO_691_G187860.1</name>
</gene>
<evidence type="ECO:0000313" key="3">
    <source>
        <dbReference type="Proteomes" id="UP001153069"/>
    </source>
</evidence>
<keyword evidence="3" id="KW-1185">Reference proteome</keyword>
<feature type="compositionally biased region" description="Polar residues" evidence="1">
    <location>
        <begin position="362"/>
        <end position="399"/>
    </location>
</feature>
<dbReference type="AlphaFoldDB" id="A0A9N8E5R8"/>
<organism evidence="2 3">
    <name type="scientific">Seminavis robusta</name>
    <dbReference type="NCBI Taxonomy" id="568900"/>
    <lineage>
        <taxon>Eukaryota</taxon>
        <taxon>Sar</taxon>
        <taxon>Stramenopiles</taxon>
        <taxon>Ochrophyta</taxon>
        <taxon>Bacillariophyta</taxon>
        <taxon>Bacillariophyceae</taxon>
        <taxon>Bacillariophycidae</taxon>
        <taxon>Naviculales</taxon>
        <taxon>Naviculaceae</taxon>
        <taxon>Seminavis</taxon>
    </lineage>
</organism>